<protein>
    <recommendedName>
        <fullName evidence="3">Methyltransferase</fullName>
    </recommendedName>
</protein>
<proteinExistence type="predicted"/>
<dbReference type="AlphaFoldDB" id="A0NKB0"/>
<evidence type="ECO:0000313" key="2">
    <source>
        <dbReference type="Proteomes" id="UP000003346"/>
    </source>
</evidence>
<dbReference type="PANTHER" id="PTHR43460:SF1">
    <property type="entry name" value="METHYLTRANSFERASE TYPE 11 DOMAIN-CONTAINING PROTEIN"/>
    <property type="match status" value="1"/>
</dbReference>
<reference evidence="1 2" key="1">
    <citation type="submission" date="2006-11" db="EMBL/GenBank/DDBJ databases">
        <authorList>
            <consortium name="Laboratoire de Microbiologie (Universite Bourgogne)"/>
            <consortium name="GENOME Express"/>
            <consortium name="UMR Oenologie Ampelologie (Universite Bordeaux 2)"/>
            <person name="Guzzo J."/>
        </authorList>
    </citation>
    <scope>NUCLEOTIDE SEQUENCE [LARGE SCALE GENOMIC DNA]</scope>
    <source>
        <strain evidence="1 2">ATCC BAA-1163</strain>
    </source>
</reference>
<dbReference type="HOGENOM" id="CLU_2233107_0_0_9"/>
<organism evidence="1 2">
    <name type="scientific">Oenococcus oeni ATCC BAA-1163</name>
    <dbReference type="NCBI Taxonomy" id="379360"/>
    <lineage>
        <taxon>Bacteria</taxon>
        <taxon>Bacillati</taxon>
        <taxon>Bacillota</taxon>
        <taxon>Bacilli</taxon>
        <taxon>Lactobacillales</taxon>
        <taxon>Lactobacillaceae</taxon>
        <taxon>Oenococcus</taxon>
    </lineage>
</organism>
<sequence>MLIKNMPDVPNGFDVITNSHDGLNFDGITRCFKNGGLFITEQVGATNNYSLFSFLTDNYIPAHPENVMVNVISKLVERGFQILKSNSFYPKIWFYDVGAFVYYAKIISWEFPDFSVLKYQS</sequence>
<evidence type="ECO:0008006" key="3">
    <source>
        <dbReference type="Google" id="ProtNLM"/>
    </source>
</evidence>
<dbReference type="InterPro" id="IPR052939">
    <property type="entry name" value="23S_rRNA_MeTrnsfrase_RlmA"/>
</dbReference>
<dbReference type="PANTHER" id="PTHR43460">
    <property type="entry name" value="METHYLTRANSFERASE"/>
    <property type="match status" value="1"/>
</dbReference>
<accession>A0NKB0</accession>
<name>A0NKB0_OENOE</name>
<dbReference type="EMBL" id="AAUV01000057">
    <property type="protein sequence ID" value="EAV39114.1"/>
    <property type="molecule type" value="Genomic_DNA"/>
</dbReference>
<evidence type="ECO:0000313" key="1">
    <source>
        <dbReference type="EMBL" id="EAV39114.1"/>
    </source>
</evidence>
<gene>
    <name evidence="1" type="ORF">OENOO_62063</name>
</gene>
<dbReference type="Proteomes" id="UP000003346">
    <property type="component" value="Unassembled WGS sequence"/>
</dbReference>
<comment type="caution">
    <text evidence="1">The sequence shown here is derived from an EMBL/GenBank/DDBJ whole genome shotgun (WGS) entry which is preliminary data.</text>
</comment>